<reference evidence="1 2" key="1">
    <citation type="submission" date="2024-11" db="EMBL/GenBank/DDBJ databases">
        <title>Using genomics to understand microbial adaptation to soil warming.</title>
        <authorList>
            <person name="Deangelis K.M. PhD."/>
        </authorList>
    </citation>
    <scope>NUCLEOTIDE SEQUENCE [LARGE SCALE GENOMIC DNA]</scope>
    <source>
        <strain evidence="1 2">GAS97</strain>
    </source>
</reference>
<evidence type="ECO:0000313" key="2">
    <source>
        <dbReference type="Proteomes" id="UP001620514"/>
    </source>
</evidence>
<proteinExistence type="predicted"/>
<accession>A0ABW8MHK9</accession>
<keyword evidence="2" id="KW-1185">Reference proteome</keyword>
<gene>
    <name evidence="1" type="ORF">ABH943_003172</name>
</gene>
<name>A0ABW8MHK9_9BURK</name>
<sequence>MIGLDTDVWIRYLAQDADFWADVDNWSPS</sequence>
<dbReference type="Proteomes" id="UP001620514">
    <property type="component" value="Unassembled WGS sequence"/>
</dbReference>
<protein>
    <submittedName>
        <fullName evidence="1">Nucleic-acid-binding protein</fullName>
    </submittedName>
</protein>
<dbReference type="EMBL" id="JBIYDN010000008">
    <property type="protein sequence ID" value="MFK4443150.1"/>
    <property type="molecule type" value="Genomic_DNA"/>
</dbReference>
<organism evidence="1 2">
    <name type="scientific">Caballeronia udeis</name>
    <dbReference type="NCBI Taxonomy" id="1232866"/>
    <lineage>
        <taxon>Bacteria</taxon>
        <taxon>Pseudomonadati</taxon>
        <taxon>Pseudomonadota</taxon>
        <taxon>Betaproteobacteria</taxon>
        <taxon>Burkholderiales</taxon>
        <taxon>Burkholderiaceae</taxon>
        <taxon>Caballeronia</taxon>
    </lineage>
</organism>
<comment type="caution">
    <text evidence="1">The sequence shown here is derived from an EMBL/GenBank/DDBJ whole genome shotgun (WGS) entry which is preliminary data.</text>
</comment>
<evidence type="ECO:0000313" key="1">
    <source>
        <dbReference type="EMBL" id="MFK4443150.1"/>
    </source>
</evidence>